<dbReference type="GO" id="GO:0003677">
    <property type="term" value="F:DNA binding"/>
    <property type="evidence" value="ECO:0007669"/>
    <property type="project" value="InterPro"/>
</dbReference>
<evidence type="ECO:0000313" key="2">
    <source>
        <dbReference type="Proteomes" id="UP000198943"/>
    </source>
</evidence>
<dbReference type="RefSeq" id="WP_093729973.1">
    <property type="nucleotide sequence ID" value="NZ_FMYW01000005.1"/>
</dbReference>
<dbReference type="InterPro" id="IPR010982">
    <property type="entry name" value="Lambda_DNA-bd_dom_sf"/>
</dbReference>
<dbReference type="AlphaFoldDB" id="A0A1G6KPU2"/>
<dbReference type="Gene3D" id="1.10.260.40">
    <property type="entry name" value="lambda repressor-like DNA-binding domains"/>
    <property type="match status" value="1"/>
</dbReference>
<dbReference type="OrthoDB" id="9812960at2"/>
<name>A0A1G6KPU2_9FIRM</name>
<dbReference type="EMBL" id="FMYW01000005">
    <property type="protein sequence ID" value="SDC32994.1"/>
    <property type="molecule type" value="Genomic_DNA"/>
</dbReference>
<proteinExistence type="predicted"/>
<gene>
    <name evidence="1" type="ORF">SAMN04487864_10531</name>
</gene>
<dbReference type="Proteomes" id="UP000198943">
    <property type="component" value="Unassembled WGS sequence"/>
</dbReference>
<keyword evidence="2" id="KW-1185">Reference proteome</keyword>
<evidence type="ECO:0000313" key="1">
    <source>
        <dbReference type="EMBL" id="SDC32994.1"/>
    </source>
</evidence>
<reference evidence="2" key="1">
    <citation type="submission" date="2016-10" db="EMBL/GenBank/DDBJ databases">
        <authorList>
            <person name="Varghese N."/>
            <person name="Submissions S."/>
        </authorList>
    </citation>
    <scope>NUCLEOTIDE SEQUENCE [LARGE SCALE GENOMIC DNA]</scope>
    <source>
        <strain evidence="2">DSM 11005</strain>
    </source>
</reference>
<protein>
    <submittedName>
        <fullName evidence="1">Uncharacterized protein</fullName>
    </submittedName>
</protein>
<organism evidence="1 2">
    <name type="scientific">Succiniclasticum ruminis</name>
    <dbReference type="NCBI Taxonomy" id="40841"/>
    <lineage>
        <taxon>Bacteria</taxon>
        <taxon>Bacillati</taxon>
        <taxon>Bacillota</taxon>
        <taxon>Negativicutes</taxon>
        <taxon>Acidaminococcales</taxon>
        <taxon>Acidaminococcaceae</taxon>
        <taxon>Succiniclasticum</taxon>
    </lineage>
</organism>
<sequence>MKICLDFLKNNLKNNLSKLLSLYPMKSRELERIVLVDHKTLDAYKTKSRIPGALTMLSIASTFGTTTDWLFGISYNPYTEESIKHAAEQCYMKFQENIPYKLDDNYNVIHYNNLEAIANLIVLQQYKHILSETSFKSSRLKKIEEWINEINETGEAKFTLLTYGNKN</sequence>
<accession>A0A1G6KPU2</accession>